<evidence type="ECO:0000256" key="3">
    <source>
        <dbReference type="ARBA" id="ARBA00017540"/>
    </source>
</evidence>
<feature type="compositionally biased region" description="Acidic residues" evidence="11">
    <location>
        <begin position="279"/>
        <end position="290"/>
    </location>
</feature>
<evidence type="ECO:0000256" key="10">
    <source>
        <dbReference type="SAM" id="Coils"/>
    </source>
</evidence>
<evidence type="ECO:0000256" key="2">
    <source>
        <dbReference type="ARBA" id="ARBA00010313"/>
    </source>
</evidence>
<accession>A0A6F9DWE9</accession>
<evidence type="ECO:0000256" key="11">
    <source>
        <dbReference type="SAM" id="MobiDB-lite"/>
    </source>
</evidence>
<dbReference type="GO" id="GO:0016556">
    <property type="term" value="P:mRNA modification"/>
    <property type="evidence" value="ECO:0007669"/>
    <property type="project" value="InterPro"/>
</dbReference>
<evidence type="ECO:0000313" key="12">
    <source>
        <dbReference type="EMBL" id="CAB3267774.1"/>
    </source>
</evidence>
<feature type="compositionally biased region" description="Basic and acidic residues" evidence="11">
    <location>
        <begin position="425"/>
        <end position="450"/>
    </location>
</feature>
<dbReference type="GO" id="GO:0006397">
    <property type="term" value="P:mRNA processing"/>
    <property type="evidence" value="ECO:0007669"/>
    <property type="project" value="UniProtKB-KW"/>
</dbReference>
<protein>
    <recommendedName>
        <fullName evidence="3">Pre-mRNA-splicing regulator WTAP</fullName>
    </recommendedName>
    <alternativeName>
        <fullName evidence="9">Female-lethal(2)D homolog</fullName>
    </alternativeName>
    <alternativeName>
        <fullName evidence="8">WT1-associated protein</fullName>
    </alternativeName>
    <alternativeName>
        <fullName evidence="7">Wilms tumor 1-associating protein</fullName>
    </alternativeName>
</protein>
<dbReference type="GO" id="GO:0008380">
    <property type="term" value="P:RNA splicing"/>
    <property type="evidence" value="ECO:0007669"/>
    <property type="project" value="UniProtKB-KW"/>
</dbReference>
<feature type="compositionally biased region" description="Acidic residues" evidence="11">
    <location>
        <begin position="414"/>
        <end position="424"/>
    </location>
</feature>
<feature type="region of interest" description="Disordered" evidence="11">
    <location>
        <begin position="331"/>
        <end position="470"/>
    </location>
</feature>
<dbReference type="Pfam" id="PF17098">
    <property type="entry name" value="Wtap"/>
    <property type="match status" value="1"/>
</dbReference>
<evidence type="ECO:0000256" key="1">
    <source>
        <dbReference type="ARBA" id="ARBA00004123"/>
    </source>
</evidence>
<proteinExistence type="evidence at transcript level"/>
<feature type="region of interest" description="Disordered" evidence="11">
    <location>
        <begin position="243"/>
        <end position="318"/>
    </location>
</feature>
<dbReference type="InterPro" id="IPR033757">
    <property type="entry name" value="WTAP"/>
</dbReference>
<sequence length="548" mass="61350">MPEMGDLSPPPSKRIKKEEISELSKEDLLEKFQKQQEYVAILEGKLATQGGEECEEKEKNHNSEASRRENVLVMRLASKEQEVQDYAAQISVMKKTQDDAAILSLRQANLDPGVNLLFGKMREELQQTKDKLEQAQSELSAWKFTPDSQNGKKLMARCRTLIAENQELGRQLSQGKSAQLEAELALQKKYSEELKASQDELNEFVIQLDEEVEGMQSTIQVLQQQLADTKKDLEHYQGIIQDYESKQLMDSPMESDGVNDDDDQDERRGYIRGESGQNSEDEQNPSDIENDVASVSDHESNMDRTSELDYDEDVDDRTHPEICDIGFHKADSMVSPNYDSVGAREGINESKVGSPGTPTSESMQSVPRSPGTPTEESMGLYDTWDKGRNSGDAWDDRTNTSLATDDANSRLDIEEQDSVDPADEPDIKAHIKSVRSPEAHDSNKISDVENSHNLCKSSNADNMNGDAGSVLSDEHDVEITDFNPTDNGHNELKQYKDTPVEERLNFEIARNGDDEHTPPDAYSEVVTKSRTDVTDANHVQNGVADEEI</sequence>
<reference evidence="12" key="1">
    <citation type="submission" date="2020-04" db="EMBL/GenBank/DDBJ databases">
        <authorList>
            <person name="Neveu A P."/>
        </authorList>
    </citation>
    <scope>NUCLEOTIDE SEQUENCE</scope>
    <source>
        <tissue evidence="12">Whole embryo</tissue>
    </source>
</reference>
<dbReference type="PANTHER" id="PTHR15217">
    <property type="entry name" value="WILMS' TUMOR 1-ASSOCIATING PROTEIN"/>
    <property type="match status" value="1"/>
</dbReference>
<feature type="compositionally biased region" description="Polar residues" evidence="11">
    <location>
        <begin position="356"/>
        <end position="375"/>
    </location>
</feature>
<keyword evidence="6" id="KW-0539">Nucleus</keyword>
<evidence type="ECO:0000256" key="8">
    <source>
        <dbReference type="ARBA" id="ARBA00032703"/>
    </source>
</evidence>
<feature type="region of interest" description="Disordered" evidence="11">
    <location>
        <begin position="529"/>
        <end position="548"/>
    </location>
</feature>
<evidence type="ECO:0000256" key="4">
    <source>
        <dbReference type="ARBA" id="ARBA00022664"/>
    </source>
</evidence>
<dbReference type="AlphaFoldDB" id="A0A6F9DWE9"/>
<evidence type="ECO:0000256" key="5">
    <source>
        <dbReference type="ARBA" id="ARBA00023187"/>
    </source>
</evidence>
<feature type="compositionally biased region" description="Basic and acidic residues" evidence="11">
    <location>
        <begin position="383"/>
        <end position="398"/>
    </location>
</feature>
<dbReference type="EMBL" id="LR791912">
    <property type="protein sequence ID" value="CAB3267774.1"/>
    <property type="molecule type" value="mRNA"/>
</dbReference>
<name>A0A6F9DWE9_9ASCI</name>
<feature type="compositionally biased region" description="Basic and acidic residues" evidence="11">
    <location>
        <begin position="296"/>
        <end position="307"/>
    </location>
</feature>
<feature type="compositionally biased region" description="Polar residues" evidence="11">
    <location>
        <begin position="451"/>
        <end position="462"/>
    </location>
</feature>
<evidence type="ECO:0000256" key="7">
    <source>
        <dbReference type="ARBA" id="ARBA00032336"/>
    </source>
</evidence>
<dbReference type="GO" id="GO:0005634">
    <property type="term" value="C:nucleus"/>
    <property type="evidence" value="ECO:0007669"/>
    <property type="project" value="UniProtKB-SubCell"/>
</dbReference>
<keyword evidence="10" id="KW-0175">Coiled coil</keyword>
<comment type="subcellular location">
    <subcellularLocation>
        <location evidence="1">Nucleus</location>
    </subcellularLocation>
</comment>
<organism evidence="12">
    <name type="scientific">Phallusia mammillata</name>
    <dbReference type="NCBI Taxonomy" id="59560"/>
    <lineage>
        <taxon>Eukaryota</taxon>
        <taxon>Metazoa</taxon>
        <taxon>Chordata</taxon>
        <taxon>Tunicata</taxon>
        <taxon>Ascidiacea</taxon>
        <taxon>Phlebobranchia</taxon>
        <taxon>Ascidiidae</taxon>
        <taxon>Phallusia</taxon>
    </lineage>
</organism>
<keyword evidence="4" id="KW-0507">mRNA processing</keyword>
<feature type="region of interest" description="Disordered" evidence="11">
    <location>
        <begin position="49"/>
        <end position="69"/>
    </location>
</feature>
<evidence type="ECO:0000256" key="6">
    <source>
        <dbReference type="ARBA" id="ARBA00023242"/>
    </source>
</evidence>
<dbReference type="PANTHER" id="PTHR15217:SF0">
    <property type="entry name" value="PRE-MRNA-SPLICING REGULATOR WTAP"/>
    <property type="match status" value="1"/>
</dbReference>
<evidence type="ECO:0000256" key="9">
    <source>
        <dbReference type="ARBA" id="ARBA00033097"/>
    </source>
</evidence>
<keyword evidence="5" id="KW-0508">mRNA splicing</keyword>
<feature type="compositionally biased region" description="Basic and acidic residues" evidence="11">
    <location>
        <begin position="56"/>
        <end position="69"/>
    </location>
</feature>
<comment type="similarity">
    <text evidence="2">Belongs to the fl(2)d family.</text>
</comment>
<gene>
    <name evidence="12" type="primary">Wtap</name>
</gene>
<dbReference type="GO" id="GO:0000381">
    <property type="term" value="P:regulation of alternative mRNA splicing, via spliceosome"/>
    <property type="evidence" value="ECO:0007669"/>
    <property type="project" value="InterPro"/>
</dbReference>
<feature type="coiled-coil region" evidence="10">
    <location>
        <begin position="76"/>
        <end position="145"/>
    </location>
</feature>
<feature type="region of interest" description="Disordered" evidence="11">
    <location>
        <begin position="1"/>
        <end position="20"/>
    </location>
</feature>